<dbReference type="EMBL" id="JARKHS020034873">
    <property type="protein sequence ID" value="KAK8757723.1"/>
    <property type="molecule type" value="Genomic_DNA"/>
</dbReference>
<dbReference type="AlphaFoldDB" id="A0AAQ4D5I3"/>
<dbReference type="Proteomes" id="UP001321473">
    <property type="component" value="Unassembled WGS sequence"/>
</dbReference>
<accession>A0AAQ4D5I3</accession>
<reference evidence="1 2" key="1">
    <citation type="journal article" date="2023" name="Arcadia Sci">
        <title>De novo assembly of a long-read Amblyomma americanum tick genome.</title>
        <authorList>
            <person name="Chou S."/>
            <person name="Poskanzer K.E."/>
            <person name="Rollins M."/>
            <person name="Thuy-Boun P.S."/>
        </authorList>
    </citation>
    <scope>NUCLEOTIDE SEQUENCE [LARGE SCALE GENOMIC DNA]</scope>
    <source>
        <strain evidence="1">F_SG_1</strain>
        <tissue evidence="1">Salivary glands</tissue>
    </source>
</reference>
<comment type="caution">
    <text evidence="1">The sequence shown here is derived from an EMBL/GenBank/DDBJ whole genome shotgun (WGS) entry which is preliminary data.</text>
</comment>
<evidence type="ECO:0000313" key="2">
    <source>
        <dbReference type="Proteomes" id="UP001321473"/>
    </source>
</evidence>
<sequence length="302" mass="33026">MEVVEGREIDPEELKAPGQWFRTRKNGRLIPEKEIADDPVVETKAKDRTAARQEGRRLAAKSVEKQIKRIPQDFDKIIMRPRGGIEKLLVHGGAFLANAIAEAAEVGEGSREDIITFNRKQQSIMIATGDGNRREKYASLTELKIGDVETTLNAYLTPPENCGKGVIYDAPDFWTEEEIFERLEQHGAKNPPILGTIGAPDGSGTTAFELRRLRLIHAGRPAGAFASGGIVYGYRKNVGAYLYKGQAGVEAVRSLPVSRFSLRYGRTPGGNEGTGERRAHVTGILGTVGTRHSCVADDGRTT</sequence>
<evidence type="ECO:0000313" key="1">
    <source>
        <dbReference type="EMBL" id="KAK8757723.1"/>
    </source>
</evidence>
<organism evidence="1 2">
    <name type="scientific">Amblyomma americanum</name>
    <name type="common">Lone star tick</name>
    <dbReference type="NCBI Taxonomy" id="6943"/>
    <lineage>
        <taxon>Eukaryota</taxon>
        <taxon>Metazoa</taxon>
        <taxon>Ecdysozoa</taxon>
        <taxon>Arthropoda</taxon>
        <taxon>Chelicerata</taxon>
        <taxon>Arachnida</taxon>
        <taxon>Acari</taxon>
        <taxon>Parasitiformes</taxon>
        <taxon>Ixodida</taxon>
        <taxon>Ixodoidea</taxon>
        <taxon>Ixodidae</taxon>
        <taxon>Amblyomminae</taxon>
        <taxon>Amblyomma</taxon>
    </lineage>
</organism>
<proteinExistence type="predicted"/>
<name>A0AAQ4D5I3_AMBAM</name>
<protein>
    <submittedName>
        <fullName evidence="1">Uncharacterized protein</fullName>
    </submittedName>
</protein>
<keyword evidence="2" id="KW-1185">Reference proteome</keyword>
<gene>
    <name evidence="1" type="ORF">V5799_004645</name>
</gene>